<accession>A0A0D6QUX0</accession>
<keyword evidence="3" id="KW-0808">Transferase</keyword>
<dbReference type="InterPro" id="IPR051826">
    <property type="entry name" value="E3_ubiquitin-ligase_domain"/>
</dbReference>
<dbReference type="PANTHER" id="PTHR22765:SF272">
    <property type="entry name" value="E3 UBIQUITIN-PROTEIN LIGASE PRAJA-2"/>
    <property type="match status" value="1"/>
</dbReference>
<evidence type="ECO:0000256" key="3">
    <source>
        <dbReference type="ARBA" id="ARBA00022679"/>
    </source>
</evidence>
<feature type="region of interest" description="Disordered" evidence="9">
    <location>
        <begin position="69"/>
        <end position="96"/>
    </location>
</feature>
<dbReference type="EC" id="2.3.2.27" evidence="2"/>
<feature type="compositionally biased region" description="Acidic residues" evidence="9">
    <location>
        <begin position="152"/>
        <end position="173"/>
    </location>
</feature>
<feature type="compositionally biased region" description="Basic and acidic residues" evidence="9">
    <location>
        <begin position="108"/>
        <end position="122"/>
    </location>
</feature>
<keyword evidence="4" id="KW-0479">Metal-binding</keyword>
<dbReference type="Gene3D" id="3.30.40.10">
    <property type="entry name" value="Zinc/RING finger domain, C3HC4 (zinc finger)"/>
    <property type="match status" value="1"/>
</dbReference>
<organism evidence="12">
    <name type="scientific">Araucaria cunninghamii</name>
    <name type="common">Hoop pine</name>
    <name type="synonym">Moreton Bay pine</name>
    <dbReference type="NCBI Taxonomy" id="56994"/>
    <lineage>
        <taxon>Eukaryota</taxon>
        <taxon>Viridiplantae</taxon>
        <taxon>Streptophyta</taxon>
        <taxon>Embryophyta</taxon>
        <taxon>Tracheophyta</taxon>
        <taxon>Spermatophyta</taxon>
        <taxon>Pinopsida</taxon>
        <taxon>Pinidae</taxon>
        <taxon>Conifers II</taxon>
        <taxon>Araucariales</taxon>
        <taxon>Araucariaceae</taxon>
        <taxon>Araucaria</taxon>
    </lineage>
</organism>
<keyword evidence="10" id="KW-0812">Transmembrane</keyword>
<evidence type="ECO:0000256" key="6">
    <source>
        <dbReference type="ARBA" id="ARBA00022786"/>
    </source>
</evidence>
<dbReference type="InterPro" id="IPR013083">
    <property type="entry name" value="Znf_RING/FYVE/PHD"/>
</dbReference>
<dbReference type="GO" id="GO:0016567">
    <property type="term" value="P:protein ubiquitination"/>
    <property type="evidence" value="ECO:0007669"/>
    <property type="project" value="UniProtKB-ARBA"/>
</dbReference>
<feature type="compositionally biased region" description="Gly residues" evidence="9">
    <location>
        <begin position="73"/>
        <end position="82"/>
    </location>
</feature>
<feature type="compositionally biased region" description="Basic and acidic residues" evidence="9">
    <location>
        <begin position="377"/>
        <end position="390"/>
    </location>
</feature>
<proteinExistence type="predicted"/>
<keyword evidence="6" id="KW-0833">Ubl conjugation pathway</keyword>
<keyword evidence="10" id="KW-1133">Transmembrane helix</keyword>
<evidence type="ECO:0000256" key="4">
    <source>
        <dbReference type="ARBA" id="ARBA00022723"/>
    </source>
</evidence>
<dbReference type="GO" id="GO:0008270">
    <property type="term" value="F:zinc ion binding"/>
    <property type="evidence" value="ECO:0007669"/>
    <property type="project" value="UniProtKB-KW"/>
</dbReference>
<name>A0A0D6QUX0_ARACU</name>
<dbReference type="SMART" id="SM00184">
    <property type="entry name" value="RING"/>
    <property type="match status" value="1"/>
</dbReference>
<comment type="catalytic activity">
    <reaction evidence="1">
        <text>S-ubiquitinyl-[E2 ubiquitin-conjugating enzyme]-L-cysteine + [acceptor protein]-L-lysine = [E2 ubiquitin-conjugating enzyme]-L-cysteine + N(6)-ubiquitinyl-[acceptor protein]-L-lysine.</text>
        <dbReference type="EC" id="2.3.2.27"/>
    </reaction>
</comment>
<dbReference type="InterPro" id="IPR001841">
    <property type="entry name" value="Znf_RING"/>
</dbReference>
<protein>
    <recommendedName>
        <fullName evidence="2">RING-type E3 ubiquitin transferase</fullName>
        <ecNumber evidence="2">2.3.2.27</ecNumber>
    </recommendedName>
</protein>
<feature type="compositionally biased region" description="Low complexity" evidence="9">
    <location>
        <begin position="413"/>
        <end position="427"/>
    </location>
</feature>
<evidence type="ECO:0000313" key="12">
    <source>
        <dbReference type="EMBL" id="JAG93798.1"/>
    </source>
</evidence>
<sequence>MEEPSVALAEREEEGNGDANGTDRYWCYMCITEVLSSEAEGNGELVCSECGKGFIEALTTAQSSSNLHYQARNGGGGGGGGVTEEDEDDGVEGIEEVTARLVRQLLGQDRDYNGETNNHDGENFVEESGNDMGLSHAFQEEGEHNSDQDSGQGDDDDEDEEEDEDEDEEDSESESITIRVGQDEWDSSDENENEEDDWGEADEEEENRDERRGQTRPRNNENGLYVSGDFHPRVHQRITNDEHDLHHYLQEIFENLAGNNIEVRVELPEGPFYVGNPGDYLDARGFEQLLQHLAENDNSRRGAPPAAKSIVENLPSVVSDGGSVCAICKDAMIDGDVAKQLPCFHLYHPDCILPWLSTRNSCPICRYELPTDDADYEEQKGNASGRDHANDNLNLNMQSSSQDSSSTITLQNSSQELSFELSSQSTFDSQDRGQEFTPGQFSNTEVGNVLLEENVDTMTVSGDPQVPGSQIVAATESEIGRGEVSNREQELELLACEEHASEFNHEIVDSEEQRNRAAMSQTLGRGWFLMAAAPVLSVVGLVLVLCFGNHSIGGRIQQHIRWWGRQQHESPREETHIQQTSILDDNQSHRRWWMPFRR</sequence>
<evidence type="ECO:0000256" key="1">
    <source>
        <dbReference type="ARBA" id="ARBA00000900"/>
    </source>
</evidence>
<evidence type="ECO:0000256" key="8">
    <source>
        <dbReference type="PROSITE-ProRule" id="PRU00175"/>
    </source>
</evidence>
<reference evidence="12" key="1">
    <citation type="submission" date="2015-03" db="EMBL/GenBank/DDBJ databases">
        <title>A transcriptome of Araucaria cunninghamii, an australian fine timber species.</title>
        <authorList>
            <person name="Jing Yi C.J.Y."/>
            <person name="Yin San L.Y.S."/>
            <person name="Abdul Karim S.S."/>
            <person name="Wan Azmi N.N."/>
            <person name="Hercus R.R."/>
            <person name="Croft L.L."/>
        </authorList>
    </citation>
    <scope>NUCLEOTIDE SEQUENCE</scope>
    <source>
        <strain evidence="12">MI0301</strain>
        <tissue evidence="12">Leaf</tissue>
    </source>
</reference>
<evidence type="ECO:0000256" key="2">
    <source>
        <dbReference type="ARBA" id="ARBA00012483"/>
    </source>
</evidence>
<dbReference type="EMBL" id="GCKF01045602">
    <property type="protein sequence ID" value="JAG93798.1"/>
    <property type="molecule type" value="Transcribed_RNA"/>
</dbReference>
<keyword evidence="5 8" id="KW-0863">Zinc-finger</keyword>
<evidence type="ECO:0000259" key="11">
    <source>
        <dbReference type="PROSITE" id="PS50089"/>
    </source>
</evidence>
<evidence type="ECO:0000256" key="9">
    <source>
        <dbReference type="SAM" id="MobiDB-lite"/>
    </source>
</evidence>
<dbReference type="FunFam" id="3.30.40.10:FF:000127">
    <property type="entry name" value="E3 ubiquitin-protein ligase RNF181"/>
    <property type="match status" value="1"/>
</dbReference>
<dbReference type="PANTHER" id="PTHR22765">
    <property type="entry name" value="RING FINGER AND PROTEASE ASSOCIATED DOMAIN-CONTAINING"/>
    <property type="match status" value="1"/>
</dbReference>
<feature type="compositionally biased region" description="Acidic residues" evidence="9">
    <location>
        <begin position="183"/>
        <end position="207"/>
    </location>
</feature>
<dbReference type="PROSITE" id="PS50089">
    <property type="entry name" value="ZF_RING_2"/>
    <property type="match status" value="1"/>
</dbReference>
<feature type="compositionally biased region" description="Low complexity" evidence="9">
    <location>
        <begin position="391"/>
        <end position="406"/>
    </location>
</feature>
<feature type="region of interest" description="Disordered" evidence="9">
    <location>
        <begin position="1"/>
        <end position="22"/>
    </location>
</feature>
<feature type="transmembrane region" description="Helical" evidence="10">
    <location>
        <begin position="526"/>
        <end position="547"/>
    </location>
</feature>
<dbReference type="SUPFAM" id="SSF57850">
    <property type="entry name" value="RING/U-box"/>
    <property type="match status" value="1"/>
</dbReference>
<dbReference type="GO" id="GO:0061630">
    <property type="term" value="F:ubiquitin protein ligase activity"/>
    <property type="evidence" value="ECO:0007669"/>
    <property type="project" value="UniProtKB-EC"/>
</dbReference>
<feature type="region of interest" description="Disordered" evidence="9">
    <location>
        <begin position="376"/>
        <end position="442"/>
    </location>
</feature>
<keyword evidence="7" id="KW-0862">Zinc</keyword>
<keyword evidence="10" id="KW-0472">Membrane</keyword>
<feature type="compositionally biased region" description="Basic and acidic residues" evidence="9">
    <location>
        <begin position="138"/>
        <end position="147"/>
    </location>
</feature>
<evidence type="ECO:0000256" key="7">
    <source>
        <dbReference type="ARBA" id="ARBA00022833"/>
    </source>
</evidence>
<dbReference type="Pfam" id="PF13639">
    <property type="entry name" value="zf-RING_2"/>
    <property type="match status" value="1"/>
</dbReference>
<dbReference type="GO" id="GO:0006511">
    <property type="term" value="P:ubiquitin-dependent protein catabolic process"/>
    <property type="evidence" value="ECO:0007669"/>
    <property type="project" value="TreeGrafter"/>
</dbReference>
<feature type="compositionally biased region" description="Acidic residues" evidence="9">
    <location>
        <begin position="83"/>
        <end position="95"/>
    </location>
</feature>
<feature type="region of interest" description="Disordered" evidence="9">
    <location>
        <begin position="108"/>
        <end position="228"/>
    </location>
</feature>
<dbReference type="AlphaFoldDB" id="A0A0D6QUX0"/>
<evidence type="ECO:0000256" key="10">
    <source>
        <dbReference type="SAM" id="Phobius"/>
    </source>
</evidence>
<evidence type="ECO:0000256" key="5">
    <source>
        <dbReference type="ARBA" id="ARBA00022771"/>
    </source>
</evidence>
<dbReference type="EMBL" id="GCKF01045601">
    <property type="protein sequence ID" value="JAG93799.1"/>
    <property type="molecule type" value="Transcribed_RNA"/>
</dbReference>
<feature type="domain" description="RING-type" evidence="11">
    <location>
        <begin position="325"/>
        <end position="366"/>
    </location>
</feature>